<evidence type="ECO:0000256" key="2">
    <source>
        <dbReference type="ARBA" id="ARBA00002933"/>
    </source>
</evidence>
<keyword evidence="11" id="KW-0411">Iron-sulfur</keyword>
<dbReference type="InterPro" id="IPR003265">
    <property type="entry name" value="HhH-GPD_domain"/>
</dbReference>
<keyword evidence="7" id="KW-0479">Metal-binding</keyword>
<keyword evidence="9" id="KW-0378">Hydrolase</keyword>
<dbReference type="GO" id="GO:0006298">
    <property type="term" value="P:mismatch repair"/>
    <property type="evidence" value="ECO:0007669"/>
    <property type="project" value="TreeGrafter"/>
</dbReference>
<dbReference type="CDD" id="cd00056">
    <property type="entry name" value="ENDO3c"/>
    <property type="match status" value="1"/>
</dbReference>
<dbReference type="GO" id="GO:0000701">
    <property type="term" value="F:purine-specific mismatch base pair DNA N-glycosylase activity"/>
    <property type="evidence" value="ECO:0007669"/>
    <property type="project" value="UniProtKB-EC"/>
</dbReference>
<dbReference type="InterPro" id="IPR004035">
    <property type="entry name" value="Endouclease-III_FeS-bd_BS"/>
</dbReference>
<accession>A0A3N0VGZ3</accession>
<comment type="function">
    <text evidence="2">Adenine glycosylase active on G-A mispairs. MutY also corrects error-prone DNA synthesis past GO lesions which are due to the oxidatively damaged form of guanine: 7,8-dihydro-8-oxoguanine (8-oxo-dGTP).</text>
</comment>
<dbReference type="Pfam" id="PF00730">
    <property type="entry name" value="HhH-GPD"/>
    <property type="match status" value="1"/>
</dbReference>
<gene>
    <name evidence="17" type="primary">mutY</name>
    <name evidence="17" type="ORF">ED208_06645</name>
</gene>
<dbReference type="InterPro" id="IPR044298">
    <property type="entry name" value="MIG/MutY"/>
</dbReference>
<comment type="cofactor">
    <cofactor evidence="14">
        <name>[4Fe-4S] cluster</name>
        <dbReference type="ChEBI" id="CHEBI:49883"/>
    </cofactor>
    <text evidence="14">Binds 1 [4Fe-4S] cluster.</text>
</comment>
<evidence type="ECO:0000256" key="11">
    <source>
        <dbReference type="ARBA" id="ARBA00023014"/>
    </source>
</evidence>
<keyword evidence="12" id="KW-0234">DNA repair</keyword>
<comment type="similarity">
    <text evidence="3 14">Belongs to the Nth/MutY family.</text>
</comment>
<comment type="catalytic activity">
    <reaction evidence="1 14">
        <text>Hydrolyzes free adenine bases from 7,8-dihydro-8-oxoguanine:adenine mismatched double-stranded DNA, leaving an apurinic site.</text>
        <dbReference type="EC" id="3.2.2.31"/>
    </reaction>
</comment>
<dbReference type="CDD" id="cd03431">
    <property type="entry name" value="NUDIX_DNA_Glycosylase_C-MutY"/>
    <property type="match status" value="1"/>
</dbReference>
<keyword evidence="6" id="KW-0004">4Fe-4S</keyword>
<dbReference type="GO" id="GO:0035485">
    <property type="term" value="F:adenine/guanine mispair binding"/>
    <property type="evidence" value="ECO:0007669"/>
    <property type="project" value="TreeGrafter"/>
</dbReference>
<dbReference type="GO" id="GO:0051539">
    <property type="term" value="F:4 iron, 4 sulfur cluster binding"/>
    <property type="evidence" value="ECO:0007669"/>
    <property type="project" value="UniProtKB-UniRule"/>
</dbReference>
<dbReference type="Gene3D" id="1.10.340.30">
    <property type="entry name" value="Hypothetical protein, domain 2"/>
    <property type="match status" value="1"/>
</dbReference>
<evidence type="ECO:0000259" key="16">
    <source>
        <dbReference type="SMART" id="SM00478"/>
    </source>
</evidence>
<comment type="caution">
    <text evidence="17">The sequence shown here is derived from an EMBL/GenBank/DDBJ whole genome shotgun (WGS) entry which is preliminary data.</text>
</comment>
<dbReference type="EC" id="3.2.2.31" evidence="4 14"/>
<feature type="region of interest" description="Disordered" evidence="15">
    <location>
        <begin position="366"/>
        <end position="390"/>
    </location>
</feature>
<evidence type="ECO:0000256" key="15">
    <source>
        <dbReference type="SAM" id="MobiDB-lite"/>
    </source>
</evidence>
<dbReference type="PANTHER" id="PTHR42944">
    <property type="entry name" value="ADENINE DNA GLYCOSYLASE"/>
    <property type="match status" value="1"/>
</dbReference>
<evidence type="ECO:0000256" key="6">
    <source>
        <dbReference type="ARBA" id="ARBA00022485"/>
    </source>
</evidence>
<proteinExistence type="inferred from homology"/>
<dbReference type="GO" id="GO:0032357">
    <property type="term" value="F:oxidized purine DNA binding"/>
    <property type="evidence" value="ECO:0007669"/>
    <property type="project" value="TreeGrafter"/>
</dbReference>
<evidence type="ECO:0000256" key="3">
    <source>
        <dbReference type="ARBA" id="ARBA00008343"/>
    </source>
</evidence>
<dbReference type="Gene3D" id="1.10.1670.10">
    <property type="entry name" value="Helix-hairpin-Helix base-excision DNA repair enzymes (C-terminal)"/>
    <property type="match status" value="1"/>
</dbReference>
<keyword evidence="10 14" id="KW-0408">Iron</keyword>
<dbReference type="FunFam" id="1.10.340.30:FF:000002">
    <property type="entry name" value="Adenine DNA glycosylase"/>
    <property type="match status" value="1"/>
</dbReference>
<dbReference type="InterPro" id="IPR029119">
    <property type="entry name" value="MutY_C"/>
</dbReference>
<keyword evidence="8 14" id="KW-0227">DNA damage</keyword>
<dbReference type="NCBIfam" id="TIGR01084">
    <property type="entry name" value="mutY"/>
    <property type="match status" value="1"/>
</dbReference>
<evidence type="ECO:0000313" key="17">
    <source>
        <dbReference type="EMBL" id="ROH92043.1"/>
    </source>
</evidence>
<evidence type="ECO:0000256" key="14">
    <source>
        <dbReference type="RuleBase" id="RU365096"/>
    </source>
</evidence>
<dbReference type="Pfam" id="PF14815">
    <property type="entry name" value="NUDIX_4"/>
    <property type="match status" value="1"/>
</dbReference>
<dbReference type="InterPro" id="IPR005760">
    <property type="entry name" value="A/G_AdeGlyc_MutY"/>
</dbReference>
<feature type="domain" description="HhH-GPD" evidence="16">
    <location>
        <begin position="44"/>
        <end position="195"/>
    </location>
</feature>
<dbReference type="GO" id="GO:0046872">
    <property type="term" value="F:metal ion binding"/>
    <property type="evidence" value="ECO:0007669"/>
    <property type="project" value="UniProtKB-UniRule"/>
</dbReference>
<dbReference type="Pfam" id="PF10576">
    <property type="entry name" value="EndIII_4Fe-2S"/>
    <property type="match status" value="1"/>
</dbReference>
<evidence type="ECO:0000256" key="1">
    <source>
        <dbReference type="ARBA" id="ARBA00000843"/>
    </source>
</evidence>
<dbReference type="InterPro" id="IPR015797">
    <property type="entry name" value="NUDIX_hydrolase-like_dom_sf"/>
</dbReference>
<dbReference type="InParanoid" id="A0A3N0VGZ3"/>
<evidence type="ECO:0000256" key="9">
    <source>
        <dbReference type="ARBA" id="ARBA00022801"/>
    </source>
</evidence>
<evidence type="ECO:0000313" key="18">
    <source>
        <dbReference type="Proteomes" id="UP000282106"/>
    </source>
</evidence>
<keyword evidence="18" id="KW-1185">Reference proteome</keyword>
<evidence type="ECO:0000256" key="4">
    <source>
        <dbReference type="ARBA" id="ARBA00012045"/>
    </source>
</evidence>
<keyword evidence="13 14" id="KW-0326">Glycosidase</keyword>
<dbReference type="GO" id="GO:0006284">
    <property type="term" value="P:base-excision repair"/>
    <property type="evidence" value="ECO:0007669"/>
    <property type="project" value="UniProtKB-UniRule"/>
</dbReference>
<evidence type="ECO:0000256" key="7">
    <source>
        <dbReference type="ARBA" id="ARBA00022723"/>
    </source>
</evidence>
<dbReference type="SMART" id="SM00478">
    <property type="entry name" value="ENDO3c"/>
    <property type="match status" value="1"/>
</dbReference>
<reference evidence="17 18" key="1">
    <citation type="submission" date="2018-10" db="EMBL/GenBank/DDBJ databases">
        <authorList>
            <person name="Chen W.-M."/>
        </authorList>
    </citation>
    <scope>NUCLEOTIDE SEQUENCE [LARGE SCALE GENOMIC DNA]</scope>
    <source>
        <strain evidence="17 18">THS-13</strain>
    </source>
</reference>
<evidence type="ECO:0000256" key="5">
    <source>
        <dbReference type="ARBA" id="ARBA00022023"/>
    </source>
</evidence>
<evidence type="ECO:0000256" key="13">
    <source>
        <dbReference type="ARBA" id="ARBA00023295"/>
    </source>
</evidence>
<dbReference type="InterPro" id="IPR023170">
    <property type="entry name" value="HhH_base_excis_C"/>
</dbReference>
<evidence type="ECO:0000256" key="10">
    <source>
        <dbReference type="ARBA" id="ARBA00023004"/>
    </source>
</evidence>
<dbReference type="Gene3D" id="3.90.79.10">
    <property type="entry name" value="Nucleoside Triphosphate Pyrophosphohydrolase"/>
    <property type="match status" value="1"/>
</dbReference>
<dbReference type="RefSeq" id="WP_123211086.1">
    <property type="nucleotide sequence ID" value="NZ_RJVO01000002.1"/>
</dbReference>
<dbReference type="SUPFAM" id="SSF48150">
    <property type="entry name" value="DNA-glycosylase"/>
    <property type="match status" value="1"/>
</dbReference>
<name>A0A3N0VGZ3_9GAMM</name>
<dbReference type="PANTHER" id="PTHR42944:SF1">
    <property type="entry name" value="ADENINE DNA GLYCOSYLASE"/>
    <property type="match status" value="1"/>
</dbReference>
<dbReference type="InterPro" id="IPR003651">
    <property type="entry name" value="Endonuclease3_FeS-loop_motif"/>
</dbReference>
<evidence type="ECO:0000256" key="12">
    <source>
        <dbReference type="ARBA" id="ARBA00023204"/>
    </source>
</evidence>
<organism evidence="17 18">
    <name type="scientific">Stagnimonas aquatica</name>
    <dbReference type="NCBI Taxonomy" id="2689987"/>
    <lineage>
        <taxon>Bacteria</taxon>
        <taxon>Pseudomonadati</taxon>
        <taxon>Pseudomonadota</taxon>
        <taxon>Gammaproteobacteria</taxon>
        <taxon>Nevskiales</taxon>
        <taxon>Nevskiaceae</taxon>
        <taxon>Stagnimonas</taxon>
    </lineage>
</organism>
<dbReference type="Proteomes" id="UP000282106">
    <property type="component" value="Unassembled WGS sequence"/>
</dbReference>
<dbReference type="EMBL" id="RJVO01000002">
    <property type="protein sequence ID" value="ROH92043.1"/>
    <property type="molecule type" value="Genomic_DNA"/>
</dbReference>
<dbReference type="AlphaFoldDB" id="A0A3N0VGZ3"/>
<dbReference type="PROSITE" id="PS00764">
    <property type="entry name" value="ENDONUCLEASE_III_1"/>
    <property type="match status" value="1"/>
</dbReference>
<sequence>MSLPMPDADSFARRLLAWFDVHGRHDLPWQHPRTAYRVWLSEVMLQQTQVAAVIPYFERFLGRFPDLRSLAAAPGEEVMRYWAGLGYYARARNLHAAARAVVERHGGEFPSDYAAVLALPGIGRSTAGAILAQAHGQRHAILDGNVKRVLARWAGIAGWPGETAVAEQLWACSERLLPATRLADYTQALMDLGASLCSARKPRCGDCPLAADCRAHLEGRTAELPGAKPKAKKKARPQREAWLIVASDAQGRWLLEQRPGAGIWGGLWCPPVVDLAEDWAAALYQRHGLRLAAVQTDTPIDHAFSHYDLRLHPLRGRLAEPAAAEALRESVPHAWHQPAELSAGVVALPAPIARYAERQAAPTDLLGQTALASVRRPRRRAAPKTPSPAS</sequence>
<dbReference type="SUPFAM" id="SSF55811">
    <property type="entry name" value="Nudix"/>
    <property type="match status" value="1"/>
</dbReference>
<evidence type="ECO:0000256" key="8">
    <source>
        <dbReference type="ARBA" id="ARBA00022763"/>
    </source>
</evidence>
<dbReference type="FunCoup" id="A0A3N0VGZ3">
    <property type="interactions" value="380"/>
</dbReference>
<protein>
    <recommendedName>
        <fullName evidence="5 14">Adenine DNA glycosylase</fullName>
        <ecNumber evidence="4 14">3.2.2.31</ecNumber>
    </recommendedName>
</protein>
<dbReference type="InterPro" id="IPR011257">
    <property type="entry name" value="DNA_glycosylase"/>
</dbReference>
<dbReference type="GO" id="GO:0034039">
    <property type="term" value="F:8-oxo-7,8-dihydroguanine DNA N-glycosylase activity"/>
    <property type="evidence" value="ECO:0007669"/>
    <property type="project" value="TreeGrafter"/>
</dbReference>